<dbReference type="InterPro" id="IPR005142">
    <property type="entry name" value="eRF1_3"/>
</dbReference>
<dbReference type="GeneID" id="77675384"/>
<dbReference type="RefSeq" id="XP_052905888.1">
    <property type="nucleotide sequence ID" value="XM_053048063.1"/>
</dbReference>
<dbReference type="InterPro" id="IPR029064">
    <property type="entry name" value="Ribosomal_eL30-like_sf"/>
</dbReference>
<comment type="caution">
    <text evidence="8">The sequence shown here is derived from an EMBL/GenBank/DDBJ whole genome shotgun (WGS) entry which is preliminary data.</text>
</comment>
<dbReference type="SUPFAM" id="SSF55315">
    <property type="entry name" value="L30e-like"/>
    <property type="match status" value="1"/>
</dbReference>
<dbReference type="HOGENOM" id="CLU_035759_2_1_1"/>
<evidence type="ECO:0000313" key="9">
    <source>
        <dbReference type="Proteomes" id="UP000054524"/>
    </source>
</evidence>
<dbReference type="InterPro" id="IPR004403">
    <property type="entry name" value="Peptide_chain-rel_eRF1/aRF1"/>
</dbReference>
<dbReference type="SMART" id="SM01194">
    <property type="entry name" value="eRF1_1"/>
    <property type="match status" value="1"/>
</dbReference>
<name>A0A086J5B5_NEMA1</name>
<sequence length="411" mass="45884">MEKDQQTAEQLEVERWKMKKLLKYLQNAKGNGTSMISLILPPKDQVSRANKLLIDEYGTASNIKSRVNRLSVLGAITSAQQRLKLIPKVPDNGLALYTGTILEDSGKEKKVCFDIEPLKPINTSLYLCDSKFHVEDLINSLEDDYKFGFIVMDGHGALFAVLSGNSKEIKQNISVDLPKKHGRGGQSSVRFARLRLEKRHNYLKKVSEIATQVFISNNKPNIHGLILAGCADFKYDLNQADFFDQRLKAKVAKIIDVAYGGENGLNQAIEQAEEVLQNLKLVTEKKTIKSFFDEVVSGSGKVCFGIEETMSCLDMGCMEVLIIDEASTVRRIEREGSVTYAAESNEGELLTDWLAENYRKVNCSVVFISDKSQEGTQFISAFNGIGGILRYKMEMGENASEVEDFSDADIF</sequence>
<feature type="domain" description="eRF1/Pelota-like N-terminal" evidence="7">
    <location>
        <begin position="6"/>
        <end position="142"/>
    </location>
</feature>
<dbReference type="OrthoDB" id="10254527at2759"/>
<dbReference type="FunFam" id="3.30.960.10:FF:000003">
    <property type="entry name" value="Peptide chain release factor subunit 1"/>
    <property type="match status" value="1"/>
</dbReference>
<organism evidence="8 9">
    <name type="scientific">Nematocida ausubeli (strain ATCC PRA-371 / ERTm2)</name>
    <name type="common">Nematode killer fungus</name>
    <dbReference type="NCBI Taxonomy" id="1913371"/>
    <lineage>
        <taxon>Eukaryota</taxon>
        <taxon>Fungi</taxon>
        <taxon>Fungi incertae sedis</taxon>
        <taxon>Microsporidia</taxon>
        <taxon>Nematocida</taxon>
    </lineage>
</organism>
<dbReference type="Gene3D" id="3.30.1330.30">
    <property type="match status" value="1"/>
</dbReference>
<comment type="similarity">
    <text evidence="2">Belongs to the eukaryotic release factor 1 family.</text>
</comment>
<dbReference type="SUPFAM" id="SSF53137">
    <property type="entry name" value="Translational machinery components"/>
    <property type="match status" value="1"/>
</dbReference>
<dbReference type="EMBL" id="AKIJ01000001">
    <property type="protein sequence ID" value="KFG27333.1"/>
    <property type="molecule type" value="Genomic_DNA"/>
</dbReference>
<dbReference type="GO" id="GO:0005737">
    <property type="term" value="C:cytoplasm"/>
    <property type="evidence" value="ECO:0007669"/>
    <property type="project" value="UniProtKB-SubCell"/>
</dbReference>
<dbReference type="NCBIfam" id="TIGR03676">
    <property type="entry name" value="aRF1_eRF1"/>
    <property type="match status" value="1"/>
</dbReference>
<evidence type="ECO:0000256" key="3">
    <source>
        <dbReference type="ARBA" id="ARBA00011520"/>
    </source>
</evidence>
<evidence type="ECO:0000256" key="2">
    <source>
        <dbReference type="ARBA" id="ARBA00005326"/>
    </source>
</evidence>
<accession>A0A086J5B5</accession>
<dbReference type="SUPFAM" id="SSF55481">
    <property type="entry name" value="N-terminal domain of eukaryotic peptide chain release factor subunit 1, ERF1"/>
    <property type="match status" value="1"/>
</dbReference>
<dbReference type="Proteomes" id="UP000054524">
    <property type="component" value="Unassembled WGS sequence"/>
</dbReference>
<keyword evidence="5" id="KW-0963">Cytoplasm</keyword>
<dbReference type="Pfam" id="PF03463">
    <property type="entry name" value="eRF1_1"/>
    <property type="match status" value="1"/>
</dbReference>
<dbReference type="InterPro" id="IPR024049">
    <property type="entry name" value="eRF1_1_sf"/>
</dbReference>
<protein>
    <recommendedName>
        <fullName evidence="4">Eukaryotic peptide chain release factor subunit 1</fullName>
    </recommendedName>
</protein>
<dbReference type="InterPro" id="IPR005140">
    <property type="entry name" value="eRF1_Pelota-like_N"/>
</dbReference>
<dbReference type="GO" id="GO:0003747">
    <property type="term" value="F:translation release factor activity"/>
    <property type="evidence" value="ECO:0007669"/>
    <property type="project" value="InterPro"/>
</dbReference>
<gene>
    <name evidence="8" type="ORF">NESG_00411</name>
</gene>
<evidence type="ECO:0000256" key="4">
    <source>
        <dbReference type="ARBA" id="ARBA00013382"/>
    </source>
</evidence>
<evidence type="ECO:0000256" key="5">
    <source>
        <dbReference type="ARBA" id="ARBA00022490"/>
    </source>
</evidence>
<evidence type="ECO:0000256" key="1">
    <source>
        <dbReference type="ARBA" id="ARBA00004496"/>
    </source>
</evidence>
<evidence type="ECO:0000256" key="6">
    <source>
        <dbReference type="ARBA" id="ARBA00022917"/>
    </source>
</evidence>
<dbReference type="Pfam" id="PF03464">
    <property type="entry name" value="eRF1_2"/>
    <property type="match status" value="1"/>
</dbReference>
<reference evidence="8 9" key="1">
    <citation type="journal article" date="2014" name="Genome Announc.">
        <title>Genome Sequence of the Microsporidian Species Nematocida sp1 Strain ERTm6 (ATCC PRA-372).</title>
        <authorList>
            <person name="Bakowski M.A."/>
            <person name="Priest M."/>
            <person name="Young S."/>
            <person name="Cuomo C.A."/>
            <person name="Troemel E.R."/>
        </authorList>
    </citation>
    <scope>NUCLEOTIDE SEQUENCE [LARGE SCALE GENOMIC DNA]</scope>
    <source>
        <strain evidence="8 9">ERTm6</strain>
    </source>
</reference>
<dbReference type="InterPro" id="IPR005141">
    <property type="entry name" value="eRF1_2"/>
</dbReference>
<evidence type="ECO:0000313" key="8">
    <source>
        <dbReference type="EMBL" id="KFG27333.1"/>
    </source>
</evidence>
<proteinExistence type="inferred from homology"/>
<dbReference type="FunFam" id="3.30.420.60:FF:000003">
    <property type="entry name" value="Peptide chain release factor subunit 1"/>
    <property type="match status" value="1"/>
</dbReference>
<evidence type="ECO:0000259" key="7">
    <source>
        <dbReference type="SMART" id="SM01194"/>
    </source>
</evidence>
<dbReference type="Gene3D" id="3.30.420.60">
    <property type="entry name" value="eRF1 domain 2"/>
    <property type="match status" value="1"/>
</dbReference>
<comment type="subcellular location">
    <subcellularLocation>
        <location evidence="1">Cytoplasm</location>
    </subcellularLocation>
</comment>
<dbReference type="Pfam" id="PF03465">
    <property type="entry name" value="eRF1_3"/>
    <property type="match status" value="1"/>
</dbReference>
<comment type="subunit">
    <text evidence="3">Heterodimer of two subunits, one of which binds GTP.</text>
</comment>
<keyword evidence="9" id="KW-1185">Reference proteome</keyword>
<dbReference type="AlphaFoldDB" id="A0A086J5B5"/>
<keyword evidence="6" id="KW-0648">Protein biosynthesis</keyword>
<dbReference type="InterPro" id="IPR042226">
    <property type="entry name" value="eFR1_2_sf"/>
</dbReference>
<dbReference type="PANTHER" id="PTHR10113">
    <property type="entry name" value="PEPTIDE CHAIN RELEASE FACTOR SUBUNIT 1"/>
    <property type="match status" value="1"/>
</dbReference>
<dbReference type="Gene3D" id="3.30.960.10">
    <property type="entry name" value="eRF1 domain 1"/>
    <property type="match status" value="1"/>
</dbReference>